<name>A0AAV2HEL6_LYMST</name>
<gene>
    <name evidence="1" type="ORF">GSLYS_00006431001</name>
</gene>
<dbReference type="AlphaFoldDB" id="A0AAV2HEL6"/>
<dbReference type="EMBL" id="CAXITT010000114">
    <property type="protein sequence ID" value="CAL1532352.1"/>
    <property type="molecule type" value="Genomic_DNA"/>
</dbReference>
<evidence type="ECO:0008006" key="3">
    <source>
        <dbReference type="Google" id="ProtNLM"/>
    </source>
</evidence>
<dbReference type="SUPFAM" id="SSF48452">
    <property type="entry name" value="TPR-like"/>
    <property type="match status" value="1"/>
</dbReference>
<evidence type="ECO:0000313" key="1">
    <source>
        <dbReference type="EMBL" id="CAL1532352.1"/>
    </source>
</evidence>
<dbReference type="Gene3D" id="1.25.40.10">
    <property type="entry name" value="Tetratricopeptide repeat domain"/>
    <property type="match status" value="1"/>
</dbReference>
<reference evidence="1 2" key="1">
    <citation type="submission" date="2024-04" db="EMBL/GenBank/DDBJ databases">
        <authorList>
            <consortium name="Genoscope - CEA"/>
            <person name="William W."/>
        </authorList>
    </citation>
    <scope>NUCLEOTIDE SEQUENCE [LARGE SCALE GENOMIC DNA]</scope>
</reference>
<sequence>MAAKSDQKIAEGLEHLRLADKYLKTSLFKWKPDQDGAAAEYLKAATAFRNAKALDQAKESYIKVGELQKAMNAYLF</sequence>
<accession>A0AAV2HEL6</accession>
<protein>
    <recommendedName>
        <fullName evidence="3">Gamma-soluble NSF attachment protein</fullName>
    </recommendedName>
</protein>
<keyword evidence="2" id="KW-1185">Reference proteome</keyword>
<proteinExistence type="predicted"/>
<comment type="caution">
    <text evidence="1">The sequence shown here is derived from an EMBL/GenBank/DDBJ whole genome shotgun (WGS) entry which is preliminary data.</text>
</comment>
<dbReference type="Proteomes" id="UP001497497">
    <property type="component" value="Unassembled WGS sequence"/>
</dbReference>
<dbReference type="InterPro" id="IPR011990">
    <property type="entry name" value="TPR-like_helical_dom_sf"/>
</dbReference>
<evidence type="ECO:0000313" key="2">
    <source>
        <dbReference type="Proteomes" id="UP001497497"/>
    </source>
</evidence>
<organism evidence="1 2">
    <name type="scientific">Lymnaea stagnalis</name>
    <name type="common">Great pond snail</name>
    <name type="synonym">Helix stagnalis</name>
    <dbReference type="NCBI Taxonomy" id="6523"/>
    <lineage>
        <taxon>Eukaryota</taxon>
        <taxon>Metazoa</taxon>
        <taxon>Spiralia</taxon>
        <taxon>Lophotrochozoa</taxon>
        <taxon>Mollusca</taxon>
        <taxon>Gastropoda</taxon>
        <taxon>Heterobranchia</taxon>
        <taxon>Euthyneura</taxon>
        <taxon>Panpulmonata</taxon>
        <taxon>Hygrophila</taxon>
        <taxon>Lymnaeoidea</taxon>
        <taxon>Lymnaeidae</taxon>
        <taxon>Lymnaea</taxon>
    </lineage>
</organism>